<dbReference type="GO" id="GO:0016020">
    <property type="term" value="C:membrane"/>
    <property type="evidence" value="ECO:0007669"/>
    <property type="project" value="GOC"/>
</dbReference>
<dbReference type="Pfam" id="PF00149">
    <property type="entry name" value="Metallophos"/>
    <property type="match status" value="1"/>
</dbReference>
<proteinExistence type="predicted"/>
<evidence type="ECO:0000256" key="2">
    <source>
        <dbReference type="ARBA" id="ARBA00022801"/>
    </source>
</evidence>
<keyword evidence="1" id="KW-0479">Metal-binding</keyword>
<dbReference type="InterPro" id="IPR029052">
    <property type="entry name" value="Metallo-depent_PP-like"/>
</dbReference>
<dbReference type="GO" id="GO:0008758">
    <property type="term" value="F:UDP-2,3-diacylglucosamine hydrolase activity"/>
    <property type="evidence" value="ECO:0007669"/>
    <property type="project" value="TreeGrafter"/>
</dbReference>
<gene>
    <name evidence="4" type="ORF">CJ229_004910</name>
</gene>
<dbReference type="PANTHER" id="PTHR31302:SF31">
    <property type="entry name" value="PHOSPHODIESTERASE YAEI"/>
    <property type="match status" value="1"/>
</dbReference>
<sequence>MMKSRANIFAVLTGFFIALGRFLWVQNKNIFTRKVTHQSSKIPASFDGFKITQVSDYHNTYFGRNGKHLLQAVKETNPDIILVTGDLIDRRTTNEKRGIQMLASLMEIAPCYYVTGNHEAFYKDFEGIYKKILNTGVNNASTNNFFISRGNDTIEITGIHDLRIFGDEETNPNIYNKYDEMLDDRLNHVGDYFTILLAHRPEQFSRYSKYPVDLIFSGHAHGGQIRLPIVKGLYAPDQGALPKFTEGIHTKNNSALIISRGLGNSRFPWRVFNRPEIVSVTLKAK</sequence>
<organism evidence="4 5">
    <name type="scientific">Nosocomiicoccus massiliensis</name>
    <dbReference type="NCBI Taxonomy" id="1232430"/>
    <lineage>
        <taxon>Bacteria</taxon>
        <taxon>Bacillati</taxon>
        <taxon>Bacillota</taxon>
        <taxon>Bacilli</taxon>
        <taxon>Bacillales</taxon>
        <taxon>Staphylococcaceae</taxon>
        <taxon>Nosocomiicoccus</taxon>
    </lineage>
</organism>
<evidence type="ECO:0000313" key="5">
    <source>
        <dbReference type="Proteomes" id="UP000243626"/>
    </source>
</evidence>
<accession>A0AAF1BLY0</accession>
<keyword evidence="2" id="KW-0378">Hydrolase</keyword>
<reference evidence="4 5" key="2">
    <citation type="submission" date="2023-10" db="EMBL/GenBank/DDBJ databases">
        <authorList>
            <person name="Choi B."/>
        </authorList>
    </citation>
    <scope>NUCLEOTIDE SEQUENCE [LARGE SCALE GENOMIC DNA]</scope>
    <source>
        <strain evidence="4 5">UMB0959</strain>
    </source>
</reference>
<dbReference type="Proteomes" id="UP000243626">
    <property type="component" value="Chromosome"/>
</dbReference>
<dbReference type="RefSeq" id="WP_257993717.1">
    <property type="nucleotide sequence ID" value="NZ_CP136964.1"/>
</dbReference>
<dbReference type="Gene3D" id="3.60.21.10">
    <property type="match status" value="1"/>
</dbReference>
<dbReference type="AlphaFoldDB" id="A0AAF1BLY0"/>
<reference evidence="5" key="1">
    <citation type="submission" date="2017-09" db="EMBL/GenBank/DDBJ databases">
        <title>Bacterial strain isolated from the female urinary microbiota.</title>
        <authorList>
            <person name="Thomas-White K."/>
            <person name="Kumar N."/>
            <person name="Forster S."/>
            <person name="Putonti C."/>
            <person name="Lawley T."/>
            <person name="Wolfe A.J."/>
        </authorList>
    </citation>
    <scope>NUCLEOTIDE SEQUENCE [LARGE SCALE GENOMIC DNA]</scope>
    <source>
        <strain evidence="5">UMB0959</strain>
    </source>
</reference>
<dbReference type="KEGG" id="nmy:CJ229_004910"/>
<evidence type="ECO:0000259" key="3">
    <source>
        <dbReference type="Pfam" id="PF00149"/>
    </source>
</evidence>
<feature type="domain" description="Calcineurin-like phosphoesterase" evidence="3">
    <location>
        <begin position="49"/>
        <end position="222"/>
    </location>
</feature>
<dbReference type="GO" id="GO:0009245">
    <property type="term" value="P:lipid A biosynthetic process"/>
    <property type="evidence" value="ECO:0007669"/>
    <property type="project" value="TreeGrafter"/>
</dbReference>
<dbReference type="InterPro" id="IPR051158">
    <property type="entry name" value="Metallophosphoesterase_sf"/>
</dbReference>
<dbReference type="PANTHER" id="PTHR31302">
    <property type="entry name" value="TRANSMEMBRANE PROTEIN WITH METALLOPHOSPHOESTERASE DOMAIN-RELATED"/>
    <property type="match status" value="1"/>
</dbReference>
<dbReference type="EMBL" id="CP136964">
    <property type="protein sequence ID" value="WOS95449.1"/>
    <property type="molecule type" value="Genomic_DNA"/>
</dbReference>
<dbReference type="GO" id="GO:0046872">
    <property type="term" value="F:metal ion binding"/>
    <property type="evidence" value="ECO:0007669"/>
    <property type="project" value="UniProtKB-KW"/>
</dbReference>
<dbReference type="SUPFAM" id="SSF56300">
    <property type="entry name" value="Metallo-dependent phosphatases"/>
    <property type="match status" value="1"/>
</dbReference>
<name>A0AAF1BLY0_9STAP</name>
<protein>
    <submittedName>
        <fullName evidence="4">Metallophosphoesterase</fullName>
    </submittedName>
</protein>
<evidence type="ECO:0000313" key="4">
    <source>
        <dbReference type="EMBL" id="WOS95449.1"/>
    </source>
</evidence>
<dbReference type="InterPro" id="IPR004843">
    <property type="entry name" value="Calcineurin-like_PHP"/>
</dbReference>
<evidence type="ECO:0000256" key="1">
    <source>
        <dbReference type="ARBA" id="ARBA00022723"/>
    </source>
</evidence>
<keyword evidence="5" id="KW-1185">Reference proteome</keyword>